<dbReference type="RefSeq" id="WP_223627871.1">
    <property type="nucleotide sequence ID" value="NZ_JAIQDJ010000002.1"/>
</dbReference>
<evidence type="ECO:0000313" key="2">
    <source>
        <dbReference type="Proteomes" id="UP001430290"/>
    </source>
</evidence>
<reference evidence="1" key="1">
    <citation type="submission" date="2021-09" db="EMBL/GenBank/DDBJ databases">
        <authorList>
            <person name="Wu T."/>
            <person name="Guo S.Z."/>
        </authorList>
    </citation>
    <scope>NUCLEOTIDE SEQUENCE</scope>
    <source>
        <strain evidence="1">RSS-23</strain>
    </source>
</reference>
<dbReference type="Proteomes" id="UP001430290">
    <property type="component" value="Unassembled WGS sequence"/>
</dbReference>
<dbReference type="EMBL" id="JAIQDJ010000002">
    <property type="protein sequence ID" value="MBZ4185883.1"/>
    <property type="molecule type" value="Genomic_DNA"/>
</dbReference>
<organism evidence="1 2">
    <name type="scientific">Thermomonas beijingensis</name>
    <dbReference type="NCBI Taxonomy" id="2872701"/>
    <lineage>
        <taxon>Bacteria</taxon>
        <taxon>Pseudomonadati</taxon>
        <taxon>Pseudomonadota</taxon>
        <taxon>Gammaproteobacteria</taxon>
        <taxon>Lysobacterales</taxon>
        <taxon>Lysobacteraceae</taxon>
        <taxon>Thermomonas</taxon>
    </lineage>
</organism>
<keyword evidence="2" id="KW-1185">Reference proteome</keyword>
<proteinExistence type="predicted"/>
<comment type="caution">
    <text evidence="1">The sequence shown here is derived from an EMBL/GenBank/DDBJ whole genome shotgun (WGS) entry which is preliminary data.</text>
</comment>
<evidence type="ECO:0008006" key="3">
    <source>
        <dbReference type="Google" id="ProtNLM"/>
    </source>
</evidence>
<evidence type="ECO:0000313" key="1">
    <source>
        <dbReference type="EMBL" id="MBZ4185883.1"/>
    </source>
</evidence>
<sequence>MRPRHAIVLCIAACLLLAWWLAHPPGTKLSQDTRTALANAACPMPPHVARGDVPLQTNVPDGLVLPALHQVRITPLAGFSVEARVLGRENYFADAGAKFSPADLALGWGRMREDAVLDKLAISQGGRFFYYRWRNTPPIPPAEIVRSASNMHIIPATPEVARVLDTIHADDSVRIDGWLVRLDADNGWHWVSSLSRDDSGNGACELVYTCAITRE</sequence>
<name>A0ABS7TDE7_9GAMM</name>
<protein>
    <recommendedName>
        <fullName evidence="3">SH3 domain-containing protein</fullName>
    </recommendedName>
</protein>
<gene>
    <name evidence="1" type="ORF">K7B09_06015</name>
</gene>
<accession>A0ABS7TDE7</accession>